<sequence length="203" mass="22793">MADSKLKFTYFNVKGRGELSRLVLAAAGKEYEDCRFAIGDWPKYKDATPFGQTPTLEVDGKLFAQSTAIATFLAREFGFHGKTNLESLEVDQWVNLNQDFLSEVGKGMLEKDAEKKAEIWKNFKETVSPRFLQYYEDGLKQNGTGYLVGDRLTLADLVVFDMVTGVVDNRICGLENFPLIKALVDKVGAVEGIKTWMETRPVT</sequence>
<dbReference type="RefSeq" id="XP_035824300.1">
    <property type="nucleotide sequence ID" value="XM_035968407.1"/>
</dbReference>
<dbReference type="InterPro" id="IPR050213">
    <property type="entry name" value="GST_superfamily"/>
</dbReference>
<keyword evidence="3" id="KW-1185">Reference proteome</keyword>
<protein>
    <submittedName>
        <fullName evidence="4 5">Probable glutathione S-transferase 7</fullName>
    </submittedName>
</protein>
<name>A0ABM1VPF8_APLCA</name>
<dbReference type="CDD" id="cd03192">
    <property type="entry name" value="GST_C_Sigma_like"/>
    <property type="match status" value="1"/>
</dbReference>
<dbReference type="SUPFAM" id="SSF47616">
    <property type="entry name" value="GST C-terminal domain-like"/>
    <property type="match status" value="1"/>
</dbReference>
<dbReference type="InterPro" id="IPR036249">
    <property type="entry name" value="Thioredoxin-like_sf"/>
</dbReference>
<evidence type="ECO:0000313" key="4">
    <source>
        <dbReference type="RefSeq" id="XP_012935065.1"/>
    </source>
</evidence>
<dbReference type="SFLD" id="SFLDS00019">
    <property type="entry name" value="Glutathione_Transferase_(cytos"/>
    <property type="match status" value="1"/>
</dbReference>
<dbReference type="InterPro" id="IPR004045">
    <property type="entry name" value="Glutathione_S-Trfase_N"/>
</dbReference>
<dbReference type="InterPro" id="IPR040079">
    <property type="entry name" value="Glutathione_S-Trfase"/>
</dbReference>
<dbReference type="Proteomes" id="UP000694888">
    <property type="component" value="Unplaced"/>
</dbReference>
<feature type="domain" description="GST N-terminal" evidence="1">
    <location>
        <begin position="4"/>
        <end position="81"/>
    </location>
</feature>
<proteinExistence type="predicted"/>
<dbReference type="PANTHER" id="PTHR11571:SF150">
    <property type="entry name" value="GLUTATHIONE S-TRANSFERASE"/>
    <property type="match status" value="1"/>
</dbReference>
<dbReference type="CDD" id="cd03039">
    <property type="entry name" value="GST_N_Sigma_like"/>
    <property type="match status" value="1"/>
</dbReference>
<dbReference type="SUPFAM" id="SSF52833">
    <property type="entry name" value="Thioredoxin-like"/>
    <property type="match status" value="1"/>
</dbReference>
<dbReference type="SFLD" id="SFLDG00363">
    <property type="entry name" value="AMPS_(cytGST):_Alpha-__Mu-__Pi"/>
    <property type="match status" value="1"/>
</dbReference>
<dbReference type="Gene3D" id="1.20.1050.10">
    <property type="match status" value="1"/>
</dbReference>
<evidence type="ECO:0000259" key="2">
    <source>
        <dbReference type="PROSITE" id="PS50405"/>
    </source>
</evidence>
<dbReference type="Gene3D" id="3.40.30.10">
    <property type="entry name" value="Glutaredoxin"/>
    <property type="match status" value="1"/>
</dbReference>
<dbReference type="PROSITE" id="PS50405">
    <property type="entry name" value="GST_CTER"/>
    <property type="match status" value="1"/>
</dbReference>
<dbReference type="PANTHER" id="PTHR11571">
    <property type="entry name" value="GLUTATHIONE S-TRANSFERASE"/>
    <property type="match status" value="1"/>
</dbReference>
<dbReference type="Pfam" id="PF14497">
    <property type="entry name" value="GST_C_3"/>
    <property type="match status" value="1"/>
</dbReference>
<feature type="domain" description="GST C-terminal" evidence="2">
    <location>
        <begin position="83"/>
        <end position="203"/>
    </location>
</feature>
<evidence type="ECO:0000313" key="3">
    <source>
        <dbReference type="Proteomes" id="UP000694888"/>
    </source>
</evidence>
<accession>A0ABM1VPF8</accession>
<dbReference type="RefSeq" id="XP_012935065.1">
    <property type="nucleotide sequence ID" value="XM_013079611.2"/>
</dbReference>
<reference evidence="4 5" key="1">
    <citation type="submission" date="2025-05" db="UniProtKB">
        <authorList>
            <consortium name="RefSeq"/>
        </authorList>
    </citation>
    <scope>IDENTIFICATION</scope>
</reference>
<dbReference type="SFLD" id="SFLDG01205">
    <property type="entry name" value="AMPS.1"/>
    <property type="match status" value="1"/>
</dbReference>
<dbReference type="InterPro" id="IPR010987">
    <property type="entry name" value="Glutathione-S-Trfase_C-like"/>
</dbReference>
<evidence type="ECO:0000313" key="5">
    <source>
        <dbReference type="RefSeq" id="XP_035824300.1"/>
    </source>
</evidence>
<dbReference type="InterPro" id="IPR036282">
    <property type="entry name" value="Glutathione-S-Trfase_C_sf"/>
</dbReference>
<organism evidence="3 5">
    <name type="scientific">Aplysia californica</name>
    <name type="common">California sea hare</name>
    <dbReference type="NCBI Taxonomy" id="6500"/>
    <lineage>
        <taxon>Eukaryota</taxon>
        <taxon>Metazoa</taxon>
        <taxon>Spiralia</taxon>
        <taxon>Lophotrochozoa</taxon>
        <taxon>Mollusca</taxon>
        <taxon>Gastropoda</taxon>
        <taxon>Heterobranchia</taxon>
        <taxon>Euthyneura</taxon>
        <taxon>Tectipleura</taxon>
        <taxon>Aplysiida</taxon>
        <taxon>Aplysioidea</taxon>
        <taxon>Aplysiidae</taxon>
        <taxon>Aplysia</taxon>
    </lineage>
</organism>
<dbReference type="GeneID" id="101858608"/>
<dbReference type="InterPro" id="IPR004046">
    <property type="entry name" value="GST_C"/>
</dbReference>
<evidence type="ECO:0000259" key="1">
    <source>
        <dbReference type="PROSITE" id="PS50404"/>
    </source>
</evidence>
<dbReference type="PROSITE" id="PS50404">
    <property type="entry name" value="GST_NTER"/>
    <property type="match status" value="1"/>
</dbReference>
<gene>
    <name evidence="4 5" type="primary">LOC101858608</name>
</gene>
<dbReference type="Pfam" id="PF02798">
    <property type="entry name" value="GST_N"/>
    <property type="match status" value="1"/>
</dbReference>